<dbReference type="KEGG" id="bxb:DR64_3438"/>
<dbReference type="AlphaFoldDB" id="Q13W65"/>
<dbReference type="KEGG" id="bxe:Bxe_A1279"/>
<proteinExistence type="predicted"/>
<organism evidence="1 2">
    <name type="scientific">Paraburkholderia xenovorans (strain LB400)</name>
    <dbReference type="NCBI Taxonomy" id="266265"/>
    <lineage>
        <taxon>Bacteria</taxon>
        <taxon>Pseudomonadati</taxon>
        <taxon>Pseudomonadota</taxon>
        <taxon>Betaproteobacteria</taxon>
        <taxon>Burkholderiales</taxon>
        <taxon>Burkholderiaceae</taxon>
        <taxon>Paraburkholderia</taxon>
    </lineage>
</organism>
<protein>
    <submittedName>
        <fullName evidence="1">Uncharacterized protein</fullName>
    </submittedName>
</protein>
<gene>
    <name evidence="1" type="ORF">Bxe_A1279</name>
</gene>
<evidence type="ECO:0000313" key="2">
    <source>
        <dbReference type="Proteomes" id="UP000001817"/>
    </source>
</evidence>
<sequence>MLSMPEFDPDRRQVKRVRSRWAALWEDHTGQALTPRQRGYLNLTASDIWKAGLDPDRLILSILLDWPDFVRVATAKGARIKYSAEELQHPHADFFCANWRVFCGK</sequence>
<keyword evidence="2" id="KW-1185">Reference proteome</keyword>
<dbReference type="RefSeq" id="WP_011489235.1">
    <property type="nucleotide sequence ID" value="NC_007951.1"/>
</dbReference>
<name>Q13W65_PARXL</name>
<dbReference type="EMBL" id="CP000270">
    <property type="protein sequence ID" value="ABE31674.1"/>
    <property type="molecule type" value="Genomic_DNA"/>
</dbReference>
<evidence type="ECO:0000313" key="1">
    <source>
        <dbReference type="EMBL" id="ABE31674.1"/>
    </source>
</evidence>
<reference evidence="1 2" key="1">
    <citation type="journal article" date="2006" name="Proc. Natl. Acad. Sci. U.S.A.">
        <title>Burkholderia xenovorans LB400 harbors a multi-replicon, 9.73-Mbp genome shaped for versatility.</title>
        <authorList>
            <person name="Chain P.S."/>
            <person name="Denef V.J."/>
            <person name="Konstantinidis K.T."/>
            <person name="Vergez L.M."/>
            <person name="Agullo L."/>
            <person name="Reyes V.L."/>
            <person name="Hauser L."/>
            <person name="Cordova M."/>
            <person name="Gomez L."/>
            <person name="Gonzalez M."/>
            <person name="Land M."/>
            <person name="Lao V."/>
            <person name="Larimer F."/>
            <person name="LiPuma J.J."/>
            <person name="Mahenthiralingam E."/>
            <person name="Malfatti S.A."/>
            <person name="Marx C.J."/>
            <person name="Parnell J.J."/>
            <person name="Ramette A."/>
            <person name="Richardson P."/>
            <person name="Seeger M."/>
            <person name="Smith D."/>
            <person name="Spilker T."/>
            <person name="Sul W.J."/>
            <person name="Tsoi T.V."/>
            <person name="Ulrich L.E."/>
            <person name="Zhulin I.B."/>
            <person name="Tiedje J.M."/>
        </authorList>
    </citation>
    <scope>NUCLEOTIDE SEQUENCE [LARGE SCALE GENOMIC DNA]</scope>
    <source>
        <strain evidence="1 2">LB400</strain>
    </source>
</reference>
<dbReference type="Proteomes" id="UP000001817">
    <property type="component" value="Chromosome 1"/>
</dbReference>
<dbReference type="STRING" id="266265.Bxe_A1279"/>
<accession>Q13W65</accession>
<dbReference type="PATRIC" id="fig|266265.5.peg.3297"/>